<reference evidence="6" key="1">
    <citation type="journal article" date="2021" name="Mol. Ecol. Resour.">
        <title>Apolygus lucorum genome provides insights into omnivorousness and mesophyll feeding.</title>
        <authorList>
            <person name="Liu Y."/>
            <person name="Liu H."/>
            <person name="Wang H."/>
            <person name="Huang T."/>
            <person name="Liu B."/>
            <person name="Yang B."/>
            <person name="Yin L."/>
            <person name="Li B."/>
            <person name="Zhang Y."/>
            <person name="Zhang S."/>
            <person name="Jiang F."/>
            <person name="Zhang X."/>
            <person name="Ren Y."/>
            <person name="Wang B."/>
            <person name="Wang S."/>
            <person name="Lu Y."/>
            <person name="Wu K."/>
            <person name="Fan W."/>
            <person name="Wang G."/>
        </authorList>
    </citation>
    <scope>NUCLEOTIDE SEQUENCE</scope>
    <source>
        <strain evidence="6">12Hb</strain>
    </source>
</reference>
<dbReference type="PROSITE" id="PS01187">
    <property type="entry name" value="EGF_CA"/>
    <property type="match status" value="2"/>
</dbReference>
<comment type="caution">
    <text evidence="4">Lacks conserved residue(s) required for the propagation of feature annotation.</text>
</comment>
<dbReference type="Gene3D" id="2.10.25.10">
    <property type="entry name" value="Laminin"/>
    <property type="match status" value="2"/>
</dbReference>
<dbReference type="InterPro" id="IPR049883">
    <property type="entry name" value="NOTCH1_EGF-like"/>
</dbReference>
<dbReference type="InterPro" id="IPR001881">
    <property type="entry name" value="EGF-like_Ca-bd_dom"/>
</dbReference>
<protein>
    <recommendedName>
        <fullName evidence="5">EGF-like domain-containing protein</fullName>
    </recommendedName>
</protein>
<evidence type="ECO:0000256" key="4">
    <source>
        <dbReference type="PROSITE-ProRule" id="PRU00076"/>
    </source>
</evidence>
<dbReference type="InterPro" id="IPR018097">
    <property type="entry name" value="EGF_Ca-bd_CS"/>
</dbReference>
<dbReference type="PROSITE" id="PS50026">
    <property type="entry name" value="EGF_3"/>
    <property type="match status" value="1"/>
</dbReference>
<dbReference type="SUPFAM" id="SSF57196">
    <property type="entry name" value="EGF/Laminin"/>
    <property type="match status" value="2"/>
</dbReference>
<evidence type="ECO:0000313" key="6">
    <source>
        <dbReference type="EMBL" id="KAF6212097.1"/>
    </source>
</evidence>
<keyword evidence="1 4" id="KW-0245">EGF-like domain</keyword>
<dbReference type="PROSITE" id="PS00010">
    <property type="entry name" value="ASX_HYDROXYL"/>
    <property type="match status" value="1"/>
</dbReference>
<dbReference type="PANTHER" id="PTHR24034:SF89">
    <property type="entry name" value="COMPLEMENT COMPONENT C1Q RECEPTOR"/>
    <property type="match status" value="1"/>
</dbReference>
<organism evidence="6 7">
    <name type="scientific">Apolygus lucorum</name>
    <name type="common">Small green plant bug</name>
    <name type="synonym">Lygocoris lucorum</name>
    <dbReference type="NCBI Taxonomy" id="248454"/>
    <lineage>
        <taxon>Eukaryota</taxon>
        <taxon>Metazoa</taxon>
        <taxon>Ecdysozoa</taxon>
        <taxon>Arthropoda</taxon>
        <taxon>Hexapoda</taxon>
        <taxon>Insecta</taxon>
        <taxon>Pterygota</taxon>
        <taxon>Neoptera</taxon>
        <taxon>Paraneoptera</taxon>
        <taxon>Hemiptera</taxon>
        <taxon>Heteroptera</taxon>
        <taxon>Panheteroptera</taxon>
        <taxon>Cimicomorpha</taxon>
        <taxon>Miridae</taxon>
        <taxon>Mirini</taxon>
        <taxon>Apolygus</taxon>
    </lineage>
</organism>
<dbReference type="SMART" id="SM00181">
    <property type="entry name" value="EGF"/>
    <property type="match status" value="2"/>
</dbReference>
<dbReference type="EMBL" id="WIXP02000004">
    <property type="protein sequence ID" value="KAF6212097.1"/>
    <property type="molecule type" value="Genomic_DNA"/>
</dbReference>
<name>A0A8S9XT37_APOLU</name>
<dbReference type="PANTHER" id="PTHR24034">
    <property type="entry name" value="EGF-LIKE DOMAIN-CONTAINING PROTEIN"/>
    <property type="match status" value="1"/>
</dbReference>
<keyword evidence="3" id="KW-1015">Disulfide bond</keyword>
<dbReference type="AlphaFoldDB" id="A0A8S9XT37"/>
<feature type="domain" description="EGF-like" evidence="5">
    <location>
        <begin position="54"/>
        <end position="95"/>
    </location>
</feature>
<comment type="caution">
    <text evidence="6">The sequence shown here is derived from an EMBL/GenBank/DDBJ whole genome shotgun (WGS) entry which is preliminary data.</text>
</comment>
<dbReference type="SMART" id="SM00179">
    <property type="entry name" value="EGF_CA"/>
    <property type="match status" value="2"/>
</dbReference>
<evidence type="ECO:0000256" key="1">
    <source>
        <dbReference type="ARBA" id="ARBA00022536"/>
    </source>
</evidence>
<evidence type="ECO:0000259" key="5">
    <source>
        <dbReference type="PROSITE" id="PS50026"/>
    </source>
</evidence>
<keyword evidence="2" id="KW-0677">Repeat</keyword>
<dbReference type="Pfam" id="PF07645">
    <property type="entry name" value="EGF_CA"/>
    <property type="match status" value="2"/>
</dbReference>
<dbReference type="InterPro" id="IPR000152">
    <property type="entry name" value="EGF-type_Asp/Asn_hydroxyl_site"/>
</dbReference>
<dbReference type="InterPro" id="IPR000742">
    <property type="entry name" value="EGF"/>
</dbReference>
<dbReference type="InterPro" id="IPR050751">
    <property type="entry name" value="ECM_structural_protein"/>
</dbReference>
<evidence type="ECO:0000256" key="2">
    <source>
        <dbReference type="ARBA" id="ARBA00022737"/>
    </source>
</evidence>
<sequence>YPVLNVKTGNIEVTYDEAIDSIWYSSSSTVSFKLRDEDCPDGFILDPTNDHCQDVDECRNGHKCLYSQVCKNIVGSFECDCPEGLAWNSTINMCQVSSHGDQAPLDAPDDILACEPGFERIGAICQDINECETLEPPCSLGKQCVNTEGSYQCIFSPCRDSSAEKLIDGTCLTWCNGSVTCDSGATVSEIYKNIYVPLEFVEPFRQIAKLEFPVKSEDSYRTFTINSSRKDVHFRIRHGEDYDVLYSVTESTVNEGITVTIMTVVYDKEDETESIGEFAVHIVNEQHQRRKAKRKRRNRP</sequence>
<proteinExistence type="predicted"/>
<keyword evidence="7" id="KW-1185">Reference proteome</keyword>
<accession>A0A8S9XT37</accession>
<dbReference type="CDD" id="cd00054">
    <property type="entry name" value="EGF_CA"/>
    <property type="match status" value="2"/>
</dbReference>
<dbReference type="Proteomes" id="UP000466442">
    <property type="component" value="Unassembled WGS sequence"/>
</dbReference>
<gene>
    <name evidence="6" type="ORF">GE061_012617</name>
</gene>
<dbReference type="GO" id="GO:0005509">
    <property type="term" value="F:calcium ion binding"/>
    <property type="evidence" value="ECO:0007669"/>
    <property type="project" value="InterPro"/>
</dbReference>
<feature type="non-terminal residue" evidence="6">
    <location>
        <position position="1"/>
    </location>
</feature>
<dbReference type="OrthoDB" id="4405280at2759"/>
<evidence type="ECO:0000313" key="7">
    <source>
        <dbReference type="Proteomes" id="UP000466442"/>
    </source>
</evidence>
<evidence type="ECO:0000256" key="3">
    <source>
        <dbReference type="ARBA" id="ARBA00023157"/>
    </source>
</evidence>